<accession>A0A3M7QPZ8</accession>
<comment type="caution">
    <text evidence="1">The sequence shown here is derived from an EMBL/GenBank/DDBJ whole genome shotgun (WGS) entry which is preliminary data.</text>
</comment>
<reference evidence="1 2" key="1">
    <citation type="journal article" date="2018" name="Sci. Rep.">
        <title>Genomic signatures of local adaptation to the degree of environmental predictability in rotifers.</title>
        <authorList>
            <person name="Franch-Gras L."/>
            <person name="Hahn C."/>
            <person name="Garcia-Roger E.M."/>
            <person name="Carmona M.J."/>
            <person name="Serra M."/>
            <person name="Gomez A."/>
        </authorList>
    </citation>
    <scope>NUCLEOTIDE SEQUENCE [LARGE SCALE GENOMIC DNA]</scope>
    <source>
        <strain evidence="1">HYR1</strain>
    </source>
</reference>
<name>A0A3M7QPZ8_BRAPC</name>
<organism evidence="1 2">
    <name type="scientific">Brachionus plicatilis</name>
    <name type="common">Marine rotifer</name>
    <name type="synonym">Brachionus muelleri</name>
    <dbReference type="NCBI Taxonomy" id="10195"/>
    <lineage>
        <taxon>Eukaryota</taxon>
        <taxon>Metazoa</taxon>
        <taxon>Spiralia</taxon>
        <taxon>Gnathifera</taxon>
        <taxon>Rotifera</taxon>
        <taxon>Eurotatoria</taxon>
        <taxon>Monogononta</taxon>
        <taxon>Pseudotrocha</taxon>
        <taxon>Ploima</taxon>
        <taxon>Brachionidae</taxon>
        <taxon>Brachionus</taxon>
    </lineage>
</organism>
<dbReference type="Proteomes" id="UP000276133">
    <property type="component" value="Unassembled WGS sequence"/>
</dbReference>
<keyword evidence="2" id="KW-1185">Reference proteome</keyword>
<sequence length="66" mass="7611">MIIAISMFANLELIRYKETSGTFKFSINQEALRCNFRLNQKGPISVAIFSAEFFVYSKKAFLLKKP</sequence>
<dbReference type="EMBL" id="REGN01005429">
    <property type="protein sequence ID" value="RNA13412.1"/>
    <property type="molecule type" value="Genomic_DNA"/>
</dbReference>
<gene>
    <name evidence="1" type="ORF">BpHYR1_046795</name>
</gene>
<dbReference type="AlphaFoldDB" id="A0A3M7QPZ8"/>
<proteinExistence type="predicted"/>
<evidence type="ECO:0000313" key="1">
    <source>
        <dbReference type="EMBL" id="RNA13412.1"/>
    </source>
</evidence>
<protein>
    <submittedName>
        <fullName evidence="1">Uncharacterized protein</fullName>
    </submittedName>
</protein>
<evidence type="ECO:0000313" key="2">
    <source>
        <dbReference type="Proteomes" id="UP000276133"/>
    </source>
</evidence>